<dbReference type="GeneID" id="54302834"/>
<evidence type="ECO:0000259" key="1">
    <source>
        <dbReference type="Pfam" id="PF12770"/>
    </source>
</evidence>
<proteinExistence type="predicted"/>
<accession>A0A6A6B3I4</accession>
<feature type="domain" description="CHAT" evidence="1">
    <location>
        <begin position="12"/>
        <end position="142"/>
    </location>
</feature>
<name>A0A6A6B3I4_9PEZI</name>
<sequence length="158" mass="17778">MQLNPVELPQKSREEIIRYLLTSRIFHFAGRGHSNPVEPSQSSLLLSDWQESPLTVADLRDQRLQENSPFLGYLSACSTGTNNAEQLADEAIHLVSAFQLASFRHVIGTLWAVSDSHCVDVAVTLYETLRDEGMTDEAVYRGLHLALRALRDNNRDLE</sequence>
<dbReference type="EMBL" id="ML995500">
    <property type="protein sequence ID" value="KAF2137774.1"/>
    <property type="molecule type" value="Genomic_DNA"/>
</dbReference>
<evidence type="ECO:0000313" key="2">
    <source>
        <dbReference type="EMBL" id="KAF2137774.1"/>
    </source>
</evidence>
<dbReference type="OrthoDB" id="9991317at2759"/>
<protein>
    <recommendedName>
        <fullName evidence="1">CHAT domain-containing protein</fullName>
    </recommendedName>
</protein>
<gene>
    <name evidence="2" type="ORF">K452DRAFT_339940</name>
</gene>
<keyword evidence="3" id="KW-1185">Reference proteome</keyword>
<dbReference type="Proteomes" id="UP000799438">
    <property type="component" value="Unassembled WGS sequence"/>
</dbReference>
<dbReference type="Pfam" id="PF12770">
    <property type="entry name" value="CHAT"/>
    <property type="match status" value="1"/>
</dbReference>
<evidence type="ECO:0000313" key="3">
    <source>
        <dbReference type="Proteomes" id="UP000799438"/>
    </source>
</evidence>
<organism evidence="2 3">
    <name type="scientific">Aplosporella prunicola CBS 121167</name>
    <dbReference type="NCBI Taxonomy" id="1176127"/>
    <lineage>
        <taxon>Eukaryota</taxon>
        <taxon>Fungi</taxon>
        <taxon>Dikarya</taxon>
        <taxon>Ascomycota</taxon>
        <taxon>Pezizomycotina</taxon>
        <taxon>Dothideomycetes</taxon>
        <taxon>Dothideomycetes incertae sedis</taxon>
        <taxon>Botryosphaeriales</taxon>
        <taxon>Aplosporellaceae</taxon>
        <taxon>Aplosporella</taxon>
    </lineage>
</organism>
<dbReference type="RefSeq" id="XP_033393489.1">
    <property type="nucleotide sequence ID" value="XM_033545329.1"/>
</dbReference>
<reference evidence="2" key="1">
    <citation type="journal article" date="2020" name="Stud. Mycol.">
        <title>101 Dothideomycetes genomes: a test case for predicting lifestyles and emergence of pathogens.</title>
        <authorList>
            <person name="Haridas S."/>
            <person name="Albert R."/>
            <person name="Binder M."/>
            <person name="Bloem J."/>
            <person name="Labutti K."/>
            <person name="Salamov A."/>
            <person name="Andreopoulos B."/>
            <person name="Baker S."/>
            <person name="Barry K."/>
            <person name="Bills G."/>
            <person name="Bluhm B."/>
            <person name="Cannon C."/>
            <person name="Castanera R."/>
            <person name="Culley D."/>
            <person name="Daum C."/>
            <person name="Ezra D."/>
            <person name="Gonzalez J."/>
            <person name="Henrissat B."/>
            <person name="Kuo A."/>
            <person name="Liang C."/>
            <person name="Lipzen A."/>
            <person name="Lutzoni F."/>
            <person name="Magnuson J."/>
            <person name="Mondo S."/>
            <person name="Nolan M."/>
            <person name="Ohm R."/>
            <person name="Pangilinan J."/>
            <person name="Park H.-J."/>
            <person name="Ramirez L."/>
            <person name="Alfaro M."/>
            <person name="Sun H."/>
            <person name="Tritt A."/>
            <person name="Yoshinaga Y."/>
            <person name="Zwiers L.-H."/>
            <person name="Turgeon B."/>
            <person name="Goodwin S."/>
            <person name="Spatafora J."/>
            <person name="Crous P."/>
            <person name="Grigoriev I."/>
        </authorList>
    </citation>
    <scope>NUCLEOTIDE SEQUENCE</scope>
    <source>
        <strain evidence="2">CBS 121167</strain>
    </source>
</reference>
<dbReference type="AlphaFoldDB" id="A0A6A6B3I4"/>
<dbReference type="InterPro" id="IPR024983">
    <property type="entry name" value="CHAT_dom"/>
</dbReference>